<keyword evidence="3" id="KW-0378">Hydrolase</keyword>
<dbReference type="PANTHER" id="PTHR37827">
    <property type="entry name" value="TUDOR DOMAIN-CONTAINING PROTEIN"/>
    <property type="match status" value="1"/>
</dbReference>
<dbReference type="PANTHER" id="PTHR37827:SF1">
    <property type="entry name" value="HNH DOMAIN-CONTAINING PROTEIN"/>
    <property type="match status" value="1"/>
</dbReference>
<feature type="compositionally biased region" description="Pro residues" evidence="1">
    <location>
        <begin position="13"/>
        <end position="23"/>
    </location>
</feature>
<dbReference type="GO" id="GO:0004519">
    <property type="term" value="F:endonuclease activity"/>
    <property type="evidence" value="ECO:0007669"/>
    <property type="project" value="UniProtKB-KW"/>
</dbReference>
<evidence type="ECO:0000313" key="3">
    <source>
        <dbReference type="EMBL" id="MBL0719821.1"/>
    </source>
</evidence>
<dbReference type="GO" id="GO:0003676">
    <property type="term" value="F:nucleic acid binding"/>
    <property type="evidence" value="ECO:0007669"/>
    <property type="project" value="InterPro"/>
</dbReference>
<evidence type="ECO:0000259" key="2">
    <source>
        <dbReference type="Pfam" id="PF01844"/>
    </source>
</evidence>
<keyword evidence="4" id="KW-1185">Reference proteome</keyword>
<protein>
    <submittedName>
        <fullName evidence="3">HNH endonuclease</fullName>
    </submittedName>
</protein>
<organism evidence="3 4">
    <name type="scientific">Aquariibacter lacus</name>
    <dbReference type="NCBI Taxonomy" id="2801332"/>
    <lineage>
        <taxon>Bacteria</taxon>
        <taxon>Pseudomonadati</taxon>
        <taxon>Pseudomonadota</taxon>
        <taxon>Betaproteobacteria</taxon>
        <taxon>Burkholderiales</taxon>
        <taxon>Sphaerotilaceae</taxon>
        <taxon>Aquariibacter</taxon>
    </lineage>
</organism>
<dbReference type="InterPro" id="IPR003615">
    <property type="entry name" value="HNH_nuc"/>
</dbReference>
<dbReference type="EMBL" id="JAERRA010000001">
    <property type="protein sequence ID" value="MBL0719821.1"/>
    <property type="molecule type" value="Genomic_DNA"/>
</dbReference>
<keyword evidence="3" id="KW-0540">Nuclease</keyword>
<gene>
    <name evidence="3" type="ORF">JI742_07960</name>
</gene>
<dbReference type="RefSeq" id="WP_201825356.1">
    <property type="nucleotide sequence ID" value="NZ_JAERRA010000001.1"/>
</dbReference>
<evidence type="ECO:0000256" key="1">
    <source>
        <dbReference type="SAM" id="MobiDB-lite"/>
    </source>
</evidence>
<name>A0A9X1BQM2_9BURK</name>
<evidence type="ECO:0000313" key="4">
    <source>
        <dbReference type="Proteomes" id="UP000643207"/>
    </source>
</evidence>
<accession>A0A9X1BQM2</accession>
<reference evidence="3 4" key="1">
    <citation type="submission" date="2021-01" db="EMBL/GenBank/DDBJ databases">
        <title>Piscinibacter sp. Jin2 Genome sequencing and assembly.</title>
        <authorList>
            <person name="Kim I."/>
        </authorList>
    </citation>
    <scope>NUCLEOTIDE SEQUENCE [LARGE SCALE GENOMIC DNA]</scope>
    <source>
        <strain evidence="3 4">Jin2</strain>
    </source>
</reference>
<dbReference type="GO" id="GO:0008270">
    <property type="term" value="F:zinc ion binding"/>
    <property type="evidence" value="ECO:0007669"/>
    <property type="project" value="InterPro"/>
</dbReference>
<feature type="region of interest" description="Disordered" evidence="1">
    <location>
        <begin position="1"/>
        <end position="24"/>
    </location>
</feature>
<keyword evidence="3" id="KW-0255">Endonuclease</keyword>
<dbReference type="Pfam" id="PF01844">
    <property type="entry name" value="HNH"/>
    <property type="match status" value="1"/>
</dbReference>
<dbReference type="AlphaFoldDB" id="A0A9X1BQM2"/>
<proteinExistence type="predicted"/>
<dbReference type="CDD" id="cd00085">
    <property type="entry name" value="HNHc"/>
    <property type="match status" value="1"/>
</dbReference>
<dbReference type="Proteomes" id="UP000643207">
    <property type="component" value="Unassembled WGS sequence"/>
</dbReference>
<comment type="caution">
    <text evidence="3">The sequence shown here is derived from an EMBL/GenBank/DDBJ whole genome shotgun (WGS) entry which is preliminary data.</text>
</comment>
<feature type="domain" description="HNH" evidence="2">
    <location>
        <begin position="24"/>
        <end position="65"/>
    </location>
</feature>
<dbReference type="InterPro" id="IPR002711">
    <property type="entry name" value="HNH"/>
</dbReference>
<sequence length="113" mass="12591">MVGKRALRGGTPFGPPPAPPPADCPLCGRPIVPGPSADLHHLLPRSQGGRETFLVHRVCHRKIHATFSEKELARHYASWPALHAHPEIATFIAWVRRQPPTFVDGSRPPRHRR</sequence>